<accession>A0A3N7HPM0</accession>
<gene>
    <name evidence="1" type="ORF">DZC73_18240</name>
</gene>
<protein>
    <submittedName>
        <fullName evidence="1">Uncharacterized protein</fullName>
    </submittedName>
</protein>
<name>A0A3N7HPM0_9BURK</name>
<dbReference type="OrthoDB" id="8776342at2"/>
<comment type="caution">
    <text evidence="1">The sequence shown here is derived from an EMBL/GenBank/DDBJ whole genome shotgun (WGS) entry which is preliminary data.</text>
</comment>
<dbReference type="EMBL" id="QUSW01000005">
    <property type="protein sequence ID" value="RQP23066.1"/>
    <property type="molecule type" value="Genomic_DNA"/>
</dbReference>
<reference evidence="1 2" key="1">
    <citation type="submission" date="2018-08" db="EMBL/GenBank/DDBJ databases">
        <authorList>
            <person name="Khan S.A."/>
            <person name="Jeon C.O."/>
            <person name="Chun B.H."/>
            <person name="Jeong S.E."/>
        </authorList>
    </citation>
    <scope>NUCLEOTIDE SEQUENCE [LARGE SCALE GENOMIC DNA]</scope>
    <source>
        <strain evidence="1 2">S-16</strain>
    </source>
</reference>
<dbReference type="AlphaFoldDB" id="A0A3N7HPM0"/>
<evidence type="ECO:0000313" key="1">
    <source>
        <dbReference type="EMBL" id="RQP23066.1"/>
    </source>
</evidence>
<proteinExistence type="predicted"/>
<evidence type="ECO:0000313" key="2">
    <source>
        <dbReference type="Proteomes" id="UP000267464"/>
    </source>
</evidence>
<sequence length="201" mass="22387">MLPAHYVCTSCSTKFLFEFREADYYLGTGEIGGEVTDKDLLAVPLRPAWCRDCGCVCPVEDIAPLRTFEAAYGAVRRGLAFDYPFSSEHGDSSEHLEAVEAYLRWRTGRRHAARALCCGGSNFLLMDVATPLFKHAECDFGVVEPATAFLGSYNWSPGISGPSNTRLYTTEGELIGLRTWLHTDRSSWSVEKLSYPRHTSE</sequence>
<keyword evidence="2" id="KW-1185">Reference proteome</keyword>
<dbReference type="Proteomes" id="UP000267464">
    <property type="component" value="Unassembled WGS sequence"/>
</dbReference>
<dbReference type="RefSeq" id="WP_124541809.1">
    <property type="nucleotide sequence ID" value="NZ_QUSW01000005.1"/>
</dbReference>
<reference evidence="1 2" key="2">
    <citation type="submission" date="2018-12" db="EMBL/GenBank/DDBJ databases">
        <title>Rhizobacter gummiphilus sp. nov., a rubber-degrading bacterium isolated from the soil of a botanical garden in Japan.</title>
        <authorList>
            <person name="Shunsuke S.S."/>
        </authorList>
    </citation>
    <scope>NUCLEOTIDE SEQUENCE [LARGE SCALE GENOMIC DNA]</scope>
    <source>
        <strain evidence="1 2">S-16</strain>
    </source>
</reference>
<organism evidence="1 2">
    <name type="scientific">Piscinibacter terrae</name>
    <dbReference type="NCBI Taxonomy" id="2496871"/>
    <lineage>
        <taxon>Bacteria</taxon>
        <taxon>Pseudomonadati</taxon>
        <taxon>Pseudomonadota</taxon>
        <taxon>Betaproteobacteria</taxon>
        <taxon>Burkholderiales</taxon>
        <taxon>Sphaerotilaceae</taxon>
        <taxon>Piscinibacter</taxon>
    </lineage>
</organism>